<dbReference type="Proteomes" id="UP001497744">
    <property type="component" value="Unassembled WGS sequence"/>
</dbReference>
<accession>A0AAV4LQL0</accession>
<protein>
    <submittedName>
        <fullName evidence="1">Uncharacterized protein</fullName>
    </submittedName>
</protein>
<evidence type="ECO:0000313" key="2">
    <source>
        <dbReference type="Proteomes" id="UP001497744"/>
    </source>
</evidence>
<name>A0AAV4LQL0_BABCB</name>
<organism evidence="1 2">
    <name type="scientific">Babesia caballi</name>
    <dbReference type="NCBI Taxonomy" id="5871"/>
    <lineage>
        <taxon>Eukaryota</taxon>
        <taxon>Sar</taxon>
        <taxon>Alveolata</taxon>
        <taxon>Apicomplexa</taxon>
        <taxon>Aconoidasida</taxon>
        <taxon>Piroplasmida</taxon>
        <taxon>Babesiidae</taxon>
        <taxon>Babesia</taxon>
    </lineage>
</organism>
<dbReference type="EMBL" id="BPLF01000002">
    <property type="protein sequence ID" value="GIX62527.1"/>
    <property type="molecule type" value="Genomic_DNA"/>
</dbReference>
<evidence type="ECO:0000313" key="1">
    <source>
        <dbReference type="EMBL" id="GIX62527.1"/>
    </source>
</evidence>
<dbReference type="RefSeq" id="XP_067714596.1">
    <property type="nucleotide sequence ID" value="XM_067858495.1"/>
</dbReference>
<proteinExistence type="predicted"/>
<reference evidence="1 2" key="1">
    <citation type="submission" date="2021-06" db="EMBL/GenBank/DDBJ databases">
        <title>Genome sequence of Babesia caballi.</title>
        <authorList>
            <person name="Yamagishi J."/>
            <person name="Kidaka T."/>
            <person name="Ochi A."/>
        </authorList>
    </citation>
    <scope>NUCLEOTIDE SEQUENCE [LARGE SCALE GENOMIC DNA]</scope>
    <source>
        <strain evidence="1">USDA-D6B2</strain>
    </source>
</reference>
<comment type="caution">
    <text evidence="1">The sequence shown here is derived from an EMBL/GenBank/DDBJ whole genome shotgun (WGS) entry which is preliminary data.</text>
</comment>
<sequence length="402" mass="43457">MVGPAPMISPKRPLLVPKTGVAAPKSGSPATTPKALMLPKKATVVPTKATVVPTKATVVPKKAPLTIPKVGFKAASKAPPLVAAASATNVVGDEPSTPSQVGVVVSPGGEFGRHTSGVVHPFSSQPTQGLMQSMEYNDKDGVNEVDIGMCASRMSRHESIINAAEDVHSRGGETRDHGSANEGTVDAVGATPWLEIERRINEIRALATGNACDVSGKSPRTKKGNTSLYGNYNTHYESAGDWGKEVSNPLSYGMARRLAEAKHASGERFAERGLERWNFVDGFLKPRRKPFASMSELSRHFSHIQPHDQSELIKLLLACRSLEKVIEEQHQVLDMLDHDLREAREVLKLPEHLRGMSPQKLLGRAPQEQPFYPTSDIPLFIKGRVSLLPGSNDVQLSVVTKD</sequence>
<dbReference type="AlphaFoldDB" id="A0AAV4LQL0"/>
<keyword evidence="2" id="KW-1185">Reference proteome</keyword>
<gene>
    <name evidence="1" type="ORF">BcabD6B2_19620</name>
</gene>
<dbReference type="GeneID" id="94194008"/>